<gene>
    <name evidence="1" type="ORF">S01H1_32518</name>
</gene>
<protein>
    <submittedName>
        <fullName evidence="1">Uncharacterized protein</fullName>
    </submittedName>
</protein>
<dbReference type="EMBL" id="BARS01020138">
    <property type="protein sequence ID" value="GAG03800.1"/>
    <property type="molecule type" value="Genomic_DNA"/>
</dbReference>
<name>X0UDV8_9ZZZZ</name>
<organism evidence="1">
    <name type="scientific">marine sediment metagenome</name>
    <dbReference type="NCBI Taxonomy" id="412755"/>
    <lineage>
        <taxon>unclassified sequences</taxon>
        <taxon>metagenomes</taxon>
        <taxon>ecological metagenomes</taxon>
    </lineage>
</organism>
<comment type="caution">
    <text evidence="1">The sequence shown here is derived from an EMBL/GenBank/DDBJ whole genome shotgun (WGS) entry which is preliminary data.</text>
</comment>
<evidence type="ECO:0000313" key="1">
    <source>
        <dbReference type="EMBL" id="GAG03800.1"/>
    </source>
</evidence>
<proteinExistence type="predicted"/>
<sequence>MQNDITTNIQLGKHDPLTKDVYWLTNIKTPKDERRPHIVNVYVKNGDMFRTDGHRLHRLKTNRTDFKDGFYQVLKRTKADMIMAYIGNDYSYPDCNDLLKKPSGVELILRQKENDSSKAFTEIIRAMDD</sequence>
<dbReference type="AlphaFoldDB" id="X0UDV8"/>
<feature type="non-terminal residue" evidence="1">
    <location>
        <position position="129"/>
    </location>
</feature>
<reference evidence="1" key="1">
    <citation type="journal article" date="2014" name="Front. Microbiol.">
        <title>High frequency of phylogenetically diverse reductive dehalogenase-homologous genes in deep subseafloor sedimentary metagenomes.</title>
        <authorList>
            <person name="Kawai M."/>
            <person name="Futagami T."/>
            <person name="Toyoda A."/>
            <person name="Takaki Y."/>
            <person name="Nishi S."/>
            <person name="Hori S."/>
            <person name="Arai W."/>
            <person name="Tsubouchi T."/>
            <person name="Morono Y."/>
            <person name="Uchiyama I."/>
            <person name="Ito T."/>
            <person name="Fujiyama A."/>
            <person name="Inagaki F."/>
            <person name="Takami H."/>
        </authorList>
    </citation>
    <scope>NUCLEOTIDE SEQUENCE</scope>
    <source>
        <strain evidence="1">Expedition CK06-06</strain>
    </source>
</reference>
<accession>X0UDV8</accession>